<dbReference type="GO" id="GO:0005524">
    <property type="term" value="F:ATP binding"/>
    <property type="evidence" value="ECO:0007669"/>
    <property type="project" value="TreeGrafter"/>
</dbReference>
<dbReference type="GO" id="GO:0070490">
    <property type="term" value="P:protein pupylation"/>
    <property type="evidence" value="ECO:0007669"/>
    <property type="project" value="TreeGrafter"/>
</dbReference>
<dbReference type="PIRSF" id="PIRSF018077">
    <property type="entry name" value="UCP018077"/>
    <property type="match status" value="1"/>
</dbReference>
<dbReference type="PANTHER" id="PTHR42307:SF2">
    <property type="entry name" value="PUP DEAMIDASE_DEPUPYLASE"/>
    <property type="match status" value="1"/>
</dbReference>
<evidence type="ECO:0000256" key="1">
    <source>
        <dbReference type="ARBA" id="ARBA00009114"/>
    </source>
</evidence>
<dbReference type="Pfam" id="PF03136">
    <property type="entry name" value="Pup_ligase"/>
    <property type="match status" value="1"/>
</dbReference>
<evidence type="ECO:0008006" key="3">
    <source>
        <dbReference type="Google" id="ProtNLM"/>
    </source>
</evidence>
<dbReference type="AlphaFoldDB" id="A0A381Q719"/>
<name>A0A381Q719_9ZZZZ</name>
<dbReference type="GO" id="GO:0016811">
    <property type="term" value="F:hydrolase activity, acting on carbon-nitrogen (but not peptide) bonds, in linear amides"/>
    <property type="evidence" value="ECO:0007669"/>
    <property type="project" value="InterPro"/>
</dbReference>
<accession>A0A381Q719</accession>
<comment type="similarity">
    <text evidence="1">Belongs to the Pup ligase/Pup deamidase family. Pup deamidase subfamily.</text>
</comment>
<protein>
    <recommendedName>
        <fullName evidence="3">Proteasome accessory factor PafA2</fullName>
    </recommendedName>
</protein>
<dbReference type="InterPro" id="IPR004347">
    <property type="entry name" value="Pup_ligase/deamidase"/>
</dbReference>
<evidence type="ECO:0000313" key="2">
    <source>
        <dbReference type="EMBL" id="SUZ73403.1"/>
    </source>
</evidence>
<dbReference type="GO" id="GO:0010498">
    <property type="term" value="P:proteasomal protein catabolic process"/>
    <property type="evidence" value="ECO:0007669"/>
    <property type="project" value="InterPro"/>
</dbReference>
<dbReference type="EMBL" id="UINC01001178">
    <property type="protein sequence ID" value="SUZ73403.1"/>
    <property type="molecule type" value="Genomic_DNA"/>
</dbReference>
<dbReference type="GO" id="GO:0008233">
    <property type="term" value="F:peptidase activity"/>
    <property type="evidence" value="ECO:0007669"/>
    <property type="project" value="InterPro"/>
</dbReference>
<dbReference type="InterPro" id="IPR022366">
    <property type="entry name" value="Pup_deamidase"/>
</dbReference>
<dbReference type="PANTHER" id="PTHR42307">
    <property type="entry name" value="PUP DEAMIDASE/DEPUPYLASE"/>
    <property type="match status" value="1"/>
</dbReference>
<reference evidence="2" key="1">
    <citation type="submission" date="2018-05" db="EMBL/GenBank/DDBJ databases">
        <authorList>
            <person name="Lanie J.A."/>
            <person name="Ng W.-L."/>
            <person name="Kazmierczak K.M."/>
            <person name="Andrzejewski T.M."/>
            <person name="Davidsen T.M."/>
            <person name="Wayne K.J."/>
            <person name="Tettelin H."/>
            <person name="Glass J.I."/>
            <person name="Rusch D."/>
            <person name="Podicherti R."/>
            <person name="Tsui H.-C.T."/>
            <person name="Winkler M.E."/>
        </authorList>
    </citation>
    <scope>NUCLEOTIDE SEQUENCE</scope>
</reference>
<sequence length="503" mass="55870">MAVPKTLGIETEYGIVHRGVADPNPISASSLLINAYLSRRADPGSGPGAPRVGWDFVDESPSVDVRGFSPLDALAPEIETHLVNAVLTNGARYYVDHAHPELSTPECADALTVVLQDRAAEMILIESMEAANEVLPEGQELVVYKNNSDGKGNSYGCHENYLMDRATPFGRIVQHATTHFVTRQVFTGAGKVGCELPFRDRSYLPYQVTQRADFFEEEVGLETTLKRPIINTRDEPHADPLRYRRLHVIVGDANLCEVATFLKVGTTAIILAMVEDDFLDGTVALRDPVRAMQAVSWDVNLTGLVTLTDNRTATALELQWGLLEAAQKYLREQGTDAVGGPVADEVVERWENVLTGLESDPESLIGQLDWITKRRMMDGFRERHGLSTDDLKLAALDLQYHDLRPDRSLFARMGAETLVEADEVRWAMDNPPDDTRAYFRGQCLKRWPDRIVAANWDSIVFDVGGEALRRVPMMEPTRGTVDHVGTLLDTCETVEELLDRLTG</sequence>
<proteinExistence type="inferred from homology"/>
<organism evidence="2">
    <name type="scientific">marine metagenome</name>
    <dbReference type="NCBI Taxonomy" id="408172"/>
    <lineage>
        <taxon>unclassified sequences</taxon>
        <taxon>metagenomes</taxon>
        <taxon>ecological metagenomes</taxon>
    </lineage>
</organism>
<gene>
    <name evidence="2" type="ORF">METZ01_LOCUS26257</name>
</gene>
<dbReference type="GO" id="GO:0019941">
    <property type="term" value="P:modification-dependent protein catabolic process"/>
    <property type="evidence" value="ECO:0007669"/>
    <property type="project" value="InterPro"/>
</dbReference>
<dbReference type="NCBIfam" id="TIGR03688">
    <property type="entry name" value="depupylase_Dop"/>
    <property type="match status" value="1"/>
</dbReference>